<dbReference type="Proteomes" id="UP000663852">
    <property type="component" value="Unassembled WGS sequence"/>
</dbReference>
<comment type="caution">
    <text evidence="2">The sequence shown here is derived from an EMBL/GenBank/DDBJ whole genome shotgun (WGS) entry which is preliminary data.</text>
</comment>
<evidence type="ECO:0008006" key="4">
    <source>
        <dbReference type="Google" id="ProtNLM"/>
    </source>
</evidence>
<name>A0A814RPH3_ADIRI</name>
<accession>A0A814RPH3</accession>
<protein>
    <recommendedName>
        <fullName evidence="4">B box-type domain-containing protein</fullName>
    </recommendedName>
</protein>
<gene>
    <name evidence="2" type="ORF">EDS130_LOCUS21826</name>
</gene>
<dbReference type="InterPro" id="IPR013320">
    <property type="entry name" value="ConA-like_dom_sf"/>
</dbReference>
<dbReference type="AlphaFoldDB" id="A0A814RPH3"/>
<feature type="coiled-coil region" evidence="1">
    <location>
        <begin position="119"/>
        <end position="161"/>
    </location>
</feature>
<dbReference type="InterPro" id="IPR043136">
    <property type="entry name" value="B30.2/SPRY_sf"/>
</dbReference>
<organism evidence="2 3">
    <name type="scientific">Adineta ricciae</name>
    <name type="common">Rotifer</name>
    <dbReference type="NCBI Taxonomy" id="249248"/>
    <lineage>
        <taxon>Eukaryota</taxon>
        <taxon>Metazoa</taxon>
        <taxon>Spiralia</taxon>
        <taxon>Gnathifera</taxon>
        <taxon>Rotifera</taxon>
        <taxon>Eurotatoria</taxon>
        <taxon>Bdelloidea</taxon>
        <taxon>Adinetida</taxon>
        <taxon>Adinetidae</taxon>
        <taxon>Adineta</taxon>
    </lineage>
</organism>
<evidence type="ECO:0000256" key="1">
    <source>
        <dbReference type="SAM" id="Coils"/>
    </source>
</evidence>
<dbReference type="SUPFAM" id="SSF49899">
    <property type="entry name" value="Concanavalin A-like lectins/glucanases"/>
    <property type="match status" value="1"/>
</dbReference>
<sequence length="374" mass="43258">MPFISEYAVKQRCHLKRSVLECTETNDCKTNLSTSMASSNPQKVLCVTCNKVTGLFTCRGCQQNFCTSHVAEHRQELGKQMDEITVEHDRFRQILIEQNTDLRMHPLLIEITEWEQQSIEKIRQLAHDARQQLEELIIASRKILSENLTKIGNELNKAREEDNYFETDFVEWIAKIDRLKKEANELPNVRLPCFDNNILPVISNVRENTSLKEIFQQSTGEAAIEDNGEVAVKNTRVSHAAVRGRGEFNSGQHRFRFRIERYFKSGWLQIGIVSKTIPLQANSYQTPSLYGWGASNQVYLDGRNHQGYNGYITDIQTNDEIELAVDCDTRTIILTNERTHSTYRLAVDLQRCPFPWQLSIGLYYSLDRIRILHT</sequence>
<dbReference type="OrthoDB" id="10046879at2759"/>
<evidence type="ECO:0000313" key="2">
    <source>
        <dbReference type="EMBL" id="CAF1136080.1"/>
    </source>
</evidence>
<dbReference type="EMBL" id="CAJNOJ010000112">
    <property type="protein sequence ID" value="CAF1136080.1"/>
    <property type="molecule type" value="Genomic_DNA"/>
</dbReference>
<evidence type="ECO:0000313" key="3">
    <source>
        <dbReference type="Proteomes" id="UP000663852"/>
    </source>
</evidence>
<dbReference type="Gene3D" id="2.60.120.920">
    <property type="match status" value="1"/>
</dbReference>
<reference evidence="2" key="1">
    <citation type="submission" date="2021-02" db="EMBL/GenBank/DDBJ databases">
        <authorList>
            <person name="Nowell W R."/>
        </authorList>
    </citation>
    <scope>NUCLEOTIDE SEQUENCE</scope>
</reference>
<keyword evidence="1" id="KW-0175">Coiled coil</keyword>
<proteinExistence type="predicted"/>